<accession>A0A167WYM3</accession>
<protein>
    <submittedName>
        <fullName evidence="2">Uncharacterized protein</fullName>
    </submittedName>
</protein>
<keyword evidence="1" id="KW-0472">Membrane</keyword>
<keyword evidence="1" id="KW-0812">Transmembrane</keyword>
<organism evidence="2">
    <name type="scientific">Athelia psychrophila</name>
    <dbReference type="NCBI Taxonomy" id="1759441"/>
    <lineage>
        <taxon>Eukaryota</taxon>
        <taxon>Fungi</taxon>
        <taxon>Dikarya</taxon>
        <taxon>Basidiomycota</taxon>
        <taxon>Agaricomycotina</taxon>
        <taxon>Agaricomycetes</taxon>
        <taxon>Agaricomycetidae</taxon>
        <taxon>Atheliales</taxon>
        <taxon>Atheliaceae</taxon>
        <taxon>Athelia</taxon>
    </lineage>
</organism>
<dbReference type="OrthoDB" id="2688021at2759"/>
<reference evidence="2" key="1">
    <citation type="journal article" date="2016" name="Mol. Biol. Evol.">
        <title>Comparative Genomics of Early-Diverging Mushroom-Forming Fungi Provides Insights into the Origins of Lignocellulose Decay Capabilities.</title>
        <authorList>
            <person name="Nagy L.G."/>
            <person name="Riley R."/>
            <person name="Tritt A."/>
            <person name="Adam C."/>
            <person name="Daum C."/>
            <person name="Floudas D."/>
            <person name="Sun H."/>
            <person name="Yadav J.S."/>
            <person name="Pangilinan J."/>
            <person name="Larsson K.H."/>
            <person name="Matsuura K."/>
            <person name="Barry K."/>
            <person name="Labutti K."/>
            <person name="Kuo R."/>
            <person name="Ohm R.A."/>
            <person name="Bhattacharya S.S."/>
            <person name="Shirouzu T."/>
            <person name="Yoshinaga Y."/>
            <person name="Martin F.M."/>
            <person name="Grigoriev I.V."/>
            <person name="Hibbett D.S."/>
        </authorList>
    </citation>
    <scope>NUCLEOTIDE SEQUENCE [LARGE SCALE GENOMIC DNA]</scope>
    <source>
        <strain evidence="2">CBS 109695</strain>
    </source>
</reference>
<evidence type="ECO:0000256" key="1">
    <source>
        <dbReference type="SAM" id="Phobius"/>
    </source>
</evidence>
<keyword evidence="1" id="KW-1133">Transmembrane helix</keyword>
<gene>
    <name evidence="2" type="ORF">FIBSPDRAFT_939934</name>
</gene>
<feature type="transmembrane region" description="Helical" evidence="1">
    <location>
        <begin position="94"/>
        <end position="119"/>
    </location>
</feature>
<evidence type="ECO:0000313" key="2">
    <source>
        <dbReference type="EMBL" id="KZP06630.1"/>
    </source>
</evidence>
<sequence length="268" mass="29293">MIAVAACLVGGCYANAHATKSPAPAPPIYKITWSIEDYSMERDVLGLCIDIVIAICIKAIDLCSISLRSTLATEDCLTFTTNLRLARGNFGNGTIMHAIMAMLLIASYASSVILPRYTYEDSSGELQPLTNDSDLPDLAIWPIPLIVLGAVLLLQAIISILTSPPGIQAWNASQFDLTAAAILDPYTHITYHPGRCTMSVHERHAQPRAAMPWTSHPRVQRSHGSRGCSPLRTSLARRSWCSSPIRHCNLSWSFFPSSAMSTHILIEF</sequence>
<proteinExistence type="predicted"/>
<dbReference type="EMBL" id="KV417779">
    <property type="protein sequence ID" value="KZP06630.1"/>
    <property type="molecule type" value="Genomic_DNA"/>
</dbReference>
<dbReference type="STRING" id="436010.A0A167WYM3"/>
<feature type="transmembrane region" description="Helical" evidence="1">
    <location>
        <begin position="139"/>
        <end position="161"/>
    </location>
</feature>
<dbReference type="AlphaFoldDB" id="A0A167WYM3"/>
<name>A0A167WYM3_9AGAM</name>